<dbReference type="EMBL" id="CP062983">
    <property type="protein sequence ID" value="QPC83771.1"/>
    <property type="molecule type" value="Genomic_DNA"/>
</dbReference>
<name>A0A7S8EB92_9CHLR</name>
<dbReference type="RefSeq" id="WP_195171835.1">
    <property type="nucleotide sequence ID" value="NZ_CP062983.1"/>
</dbReference>
<proteinExistence type="predicted"/>
<dbReference type="AlphaFoldDB" id="A0A7S8EB92"/>
<dbReference type="Proteomes" id="UP000594468">
    <property type="component" value="Chromosome"/>
</dbReference>
<evidence type="ECO:0000256" key="1">
    <source>
        <dbReference type="SAM" id="MobiDB-lite"/>
    </source>
</evidence>
<feature type="region of interest" description="Disordered" evidence="1">
    <location>
        <begin position="513"/>
        <end position="542"/>
    </location>
</feature>
<feature type="compositionally biased region" description="Acidic residues" evidence="1">
    <location>
        <begin position="526"/>
        <end position="542"/>
    </location>
</feature>
<evidence type="ECO:0000313" key="3">
    <source>
        <dbReference type="Proteomes" id="UP000594468"/>
    </source>
</evidence>
<protein>
    <recommendedName>
        <fullName evidence="4">Phage portal protein</fullName>
    </recommendedName>
</protein>
<accession>A0A7S8EB92</accession>
<keyword evidence="3" id="KW-1185">Reference proteome</keyword>
<reference evidence="2 3" key="1">
    <citation type="submission" date="2020-02" db="EMBL/GenBank/DDBJ databases">
        <authorList>
            <person name="Zheng R.K."/>
            <person name="Sun C.M."/>
        </authorList>
    </citation>
    <scope>NUCLEOTIDE SEQUENCE [LARGE SCALE GENOMIC DNA]</scope>
    <source>
        <strain evidence="3">rifampicinis</strain>
    </source>
</reference>
<evidence type="ECO:0000313" key="2">
    <source>
        <dbReference type="EMBL" id="QPC83771.1"/>
    </source>
</evidence>
<evidence type="ECO:0008006" key="4">
    <source>
        <dbReference type="Google" id="ProtNLM"/>
    </source>
</evidence>
<sequence>MSMLGRIWMATKASYVAFIQTFNQDSLLADSHFQWDSYQARQFRYWLNARYYDDTMYLALAQFAESLKEEQNLYDKIRSLRNPVTRLVKLEAAKVFGGSLNYFDMTQGVMPLQFTSTSGTVDQETLTAAIRQVWQWSAMEKFKNTLPLQGGKFGDSFINVVDDRARRKVYMQWLDPRRVYDMTVDHMGNIKEIDIRYIRDEIDPDTGKKLKEYEYQLLIDSDSFRYFKDKEPFDYVNNIKDGPQAAYRNEYGFVPIRHIAHVDSAQKFGQTSFAESINKINNLNDLVSLLHDNIRKVVQSRHALFSDGDPEESKGEIQVTTEHRDQSPYIIMGQGDRIEPIINPIPILETLEAARDQQREIDADMPQLALQKIRQTDQSMSGVAIQNLYGDAIDLTQAVQGNYIAGIVAATQMAISIGALNRYDNMTAYSLDSYQDGATLFAIQPKPIFQDNMTQKDKLDLVVRTLGDKAWKIVLQETGHIDHIQDIEAMMTRQQAEATASAARGIMQALGMGTNNTATHNTGADNGDDDEAEEEAEAAAIA</sequence>
<dbReference type="KEGG" id="pmet:G4Y79_05170"/>
<feature type="compositionally biased region" description="Low complexity" evidence="1">
    <location>
        <begin position="513"/>
        <end position="525"/>
    </location>
</feature>
<gene>
    <name evidence="2" type="ORF">G4Y79_05170</name>
</gene>
<organism evidence="2 3">
    <name type="scientific">Phototrophicus methaneseepsis</name>
    <dbReference type="NCBI Taxonomy" id="2710758"/>
    <lineage>
        <taxon>Bacteria</taxon>
        <taxon>Bacillati</taxon>
        <taxon>Chloroflexota</taxon>
        <taxon>Candidatus Thermofontia</taxon>
        <taxon>Phototrophicales</taxon>
        <taxon>Phototrophicaceae</taxon>
        <taxon>Phototrophicus</taxon>
    </lineage>
</organism>